<reference evidence="3" key="4">
    <citation type="journal article" date="2008" name="Nucleic Acids Res.">
        <title>The rice annotation project database (RAP-DB): 2008 update.</title>
        <authorList>
            <consortium name="The rice annotation project (RAP)"/>
        </authorList>
    </citation>
    <scope>GENOME REANNOTATION</scope>
    <source>
        <strain evidence="3">cv. Nipponbare</strain>
    </source>
</reference>
<reference evidence="3" key="3">
    <citation type="journal article" date="2005" name="Nature">
        <title>The map-based sequence of the rice genome.</title>
        <authorList>
            <consortium name="International rice genome sequencing project (IRGSP)"/>
            <person name="Matsumoto T."/>
            <person name="Wu J."/>
            <person name="Kanamori H."/>
            <person name="Katayose Y."/>
            <person name="Fujisawa M."/>
            <person name="Namiki N."/>
            <person name="Mizuno H."/>
            <person name="Yamamoto K."/>
            <person name="Antonio B.A."/>
            <person name="Baba T."/>
            <person name="Sakata K."/>
            <person name="Nagamura Y."/>
            <person name="Aoki H."/>
            <person name="Arikawa K."/>
            <person name="Arita K."/>
            <person name="Bito T."/>
            <person name="Chiden Y."/>
            <person name="Fujitsuka N."/>
            <person name="Fukunaka R."/>
            <person name="Hamada M."/>
            <person name="Harada C."/>
            <person name="Hayashi A."/>
            <person name="Hijishita S."/>
            <person name="Honda M."/>
            <person name="Hosokawa S."/>
            <person name="Ichikawa Y."/>
            <person name="Idonuma A."/>
            <person name="Iijima M."/>
            <person name="Ikeda M."/>
            <person name="Ikeno M."/>
            <person name="Ito K."/>
            <person name="Ito S."/>
            <person name="Ito T."/>
            <person name="Ito Y."/>
            <person name="Ito Y."/>
            <person name="Iwabuchi A."/>
            <person name="Kamiya K."/>
            <person name="Karasawa W."/>
            <person name="Kurita K."/>
            <person name="Katagiri S."/>
            <person name="Kikuta A."/>
            <person name="Kobayashi H."/>
            <person name="Kobayashi N."/>
            <person name="Machita K."/>
            <person name="Maehara T."/>
            <person name="Masukawa M."/>
            <person name="Mizubayashi T."/>
            <person name="Mukai Y."/>
            <person name="Nagasaki H."/>
            <person name="Nagata Y."/>
            <person name="Naito S."/>
            <person name="Nakashima M."/>
            <person name="Nakama Y."/>
            <person name="Nakamichi Y."/>
            <person name="Nakamura M."/>
            <person name="Meguro A."/>
            <person name="Negishi M."/>
            <person name="Ohta I."/>
            <person name="Ohta T."/>
            <person name="Okamoto M."/>
            <person name="Ono N."/>
            <person name="Saji S."/>
            <person name="Sakaguchi M."/>
            <person name="Sakai K."/>
            <person name="Shibata M."/>
            <person name="Shimokawa T."/>
            <person name="Song J."/>
            <person name="Takazaki Y."/>
            <person name="Terasawa K."/>
            <person name="Tsugane M."/>
            <person name="Tsuji K."/>
            <person name="Ueda S."/>
            <person name="Waki K."/>
            <person name="Yamagata H."/>
            <person name="Yamamoto M."/>
            <person name="Yamamoto S."/>
            <person name="Yamane H."/>
            <person name="Yoshiki S."/>
            <person name="Yoshihara R."/>
            <person name="Yukawa K."/>
            <person name="Zhong H."/>
            <person name="Yano M."/>
            <person name="Yuan Q."/>
            <person name="Ouyang S."/>
            <person name="Liu J."/>
            <person name="Jones K.M."/>
            <person name="Gansberger K."/>
            <person name="Moffat K."/>
            <person name="Hill J."/>
            <person name="Bera J."/>
            <person name="Fadrosh D."/>
            <person name="Jin S."/>
            <person name="Johri S."/>
            <person name="Kim M."/>
            <person name="Overton L."/>
            <person name="Reardon M."/>
            <person name="Tsitrin T."/>
            <person name="Vuong H."/>
            <person name="Weaver B."/>
            <person name="Ciecko A."/>
            <person name="Tallon L."/>
            <person name="Jackson J."/>
            <person name="Pai G."/>
            <person name="Aken S.V."/>
            <person name="Utterback T."/>
            <person name="Reidmuller S."/>
            <person name="Feldblyum T."/>
            <person name="Hsiao J."/>
            <person name="Zismann V."/>
            <person name="Iobst S."/>
            <person name="de Vazeille A.R."/>
            <person name="Buell C.R."/>
            <person name="Ying K."/>
            <person name="Li Y."/>
            <person name="Lu T."/>
            <person name="Huang Y."/>
            <person name="Zhao Q."/>
            <person name="Feng Q."/>
            <person name="Zhang L."/>
            <person name="Zhu J."/>
            <person name="Weng Q."/>
            <person name="Mu J."/>
            <person name="Lu Y."/>
            <person name="Fan D."/>
            <person name="Liu Y."/>
            <person name="Guan J."/>
            <person name="Zhang Y."/>
            <person name="Yu S."/>
            <person name="Liu X."/>
            <person name="Zhang Y."/>
            <person name="Hong G."/>
            <person name="Han B."/>
            <person name="Choisne N."/>
            <person name="Demange N."/>
            <person name="Orjeda G."/>
            <person name="Samain S."/>
            <person name="Cattolico L."/>
            <person name="Pelletier E."/>
            <person name="Couloux A."/>
            <person name="Segurens B."/>
            <person name="Wincker P."/>
            <person name="D'Hont A."/>
            <person name="Scarpelli C."/>
            <person name="Weissenbach J."/>
            <person name="Salanoubat M."/>
            <person name="Quetier F."/>
            <person name="Yu Y."/>
            <person name="Kim H.R."/>
            <person name="Rambo T."/>
            <person name="Currie J."/>
            <person name="Collura K."/>
            <person name="Luo M."/>
            <person name="Yang T."/>
            <person name="Ammiraju J.S.S."/>
            <person name="Engler F."/>
            <person name="Soderlund C."/>
            <person name="Wing R.A."/>
            <person name="Palmer L.E."/>
            <person name="de la Bastide M."/>
            <person name="Spiegel L."/>
            <person name="Nascimento L."/>
            <person name="Zutavern T."/>
            <person name="O'Shaughnessy A."/>
            <person name="Dike S."/>
            <person name="Dedhia N."/>
            <person name="Preston R."/>
            <person name="Balija V."/>
            <person name="McCombie W.R."/>
            <person name="Chow T."/>
            <person name="Chen H."/>
            <person name="Chung M."/>
            <person name="Chen C."/>
            <person name="Shaw J."/>
            <person name="Wu H."/>
            <person name="Hsiao K."/>
            <person name="Chao Y."/>
            <person name="Chu M."/>
            <person name="Cheng C."/>
            <person name="Hour A."/>
            <person name="Lee P."/>
            <person name="Lin S."/>
            <person name="Lin Y."/>
            <person name="Liou J."/>
            <person name="Liu S."/>
            <person name="Hsing Y."/>
            <person name="Raghuvanshi S."/>
            <person name="Mohanty A."/>
            <person name="Bharti A.K."/>
            <person name="Gaur A."/>
            <person name="Gupta V."/>
            <person name="Kumar D."/>
            <person name="Ravi V."/>
            <person name="Vij S."/>
            <person name="Kapur A."/>
            <person name="Khurana P."/>
            <person name="Khurana P."/>
            <person name="Khurana J.P."/>
            <person name="Tyagi A.K."/>
            <person name="Gaikwad K."/>
            <person name="Singh A."/>
            <person name="Dalal V."/>
            <person name="Srivastava S."/>
            <person name="Dixit A."/>
            <person name="Pal A.K."/>
            <person name="Ghazi I.A."/>
            <person name="Yadav M."/>
            <person name="Pandit A."/>
            <person name="Bhargava A."/>
            <person name="Sureshbabu K."/>
            <person name="Batra K."/>
            <person name="Sharma T.R."/>
            <person name="Mohapatra T."/>
            <person name="Singh N.K."/>
            <person name="Messing J."/>
            <person name="Nelson A.B."/>
            <person name="Fuks G."/>
            <person name="Kavchok S."/>
            <person name="Keizer G."/>
            <person name="Linton E."/>
            <person name="Llaca V."/>
            <person name="Song R."/>
            <person name="Tanyolac B."/>
            <person name="Young S."/>
            <person name="Ho-Il K."/>
            <person name="Hahn J.H."/>
            <person name="Sangsakoo G."/>
            <person name="Vanavichit A."/>
            <person name="de Mattos Luiz.A.T."/>
            <person name="Zimmer P.D."/>
            <person name="Malone G."/>
            <person name="Dellagostin O."/>
            <person name="de Oliveira A.C."/>
            <person name="Bevan M."/>
            <person name="Bancroft I."/>
            <person name="Minx P."/>
            <person name="Cordum H."/>
            <person name="Wilson R."/>
            <person name="Cheng Z."/>
            <person name="Jin W."/>
            <person name="Jiang J."/>
            <person name="Leong S.A."/>
            <person name="Iwama H."/>
            <person name="Gojobori T."/>
            <person name="Itoh T."/>
            <person name="Niimura Y."/>
            <person name="Fujii Y."/>
            <person name="Habara T."/>
            <person name="Sakai H."/>
            <person name="Sato Y."/>
            <person name="Wilson G."/>
            <person name="Kumar K."/>
            <person name="McCouch S."/>
            <person name="Juretic N."/>
            <person name="Hoen D."/>
            <person name="Wright S."/>
            <person name="Bruskiewich R."/>
            <person name="Bureau T."/>
            <person name="Miyao A."/>
            <person name="Hirochika H."/>
            <person name="Nishikawa T."/>
            <person name="Kadowaki K."/>
            <person name="Sugiura M."/>
            <person name="Burr B."/>
            <person name="Sasaki T."/>
        </authorList>
    </citation>
    <scope>NUCLEOTIDE SEQUENCE [LARGE SCALE GENOMIC DNA]</scope>
    <source>
        <strain evidence="3">cv. Nipponbare</strain>
    </source>
</reference>
<proteinExistence type="predicted"/>
<evidence type="ECO:0000313" key="1">
    <source>
        <dbReference type="EMBL" id="BAD21789.1"/>
    </source>
</evidence>
<name>Q6K6U5_ORYSJ</name>
<evidence type="ECO:0000313" key="2">
    <source>
        <dbReference type="EMBL" id="BAD21951.1"/>
    </source>
</evidence>
<reference evidence="2" key="2">
    <citation type="submission" date="2002-03" db="EMBL/GenBank/DDBJ databases">
        <title>Oryza sativa nipponbare(GA3) genomic DNA, chromosome 2, PAC clone:P0036H07.</title>
        <authorList>
            <person name="Sasaki T."/>
            <person name="Matsumoto T."/>
            <person name="Yamamoto K."/>
        </authorList>
    </citation>
    <scope>NUCLEOTIDE SEQUENCE</scope>
</reference>
<protein>
    <submittedName>
        <fullName evidence="2">Uncharacterized protein</fullName>
    </submittedName>
</protein>
<dbReference type="Proteomes" id="UP000000763">
    <property type="component" value="Chromosome 2"/>
</dbReference>
<organism evidence="2 3">
    <name type="scientific">Oryza sativa subsp. japonica</name>
    <name type="common">Rice</name>
    <dbReference type="NCBI Taxonomy" id="39947"/>
    <lineage>
        <taxon>Eukaryota</taxon>
        <taxon>Viridiplantae</taxon>
        <taxon>Streptophyta</taxon>
        <taxon>Embryophyta</taxon>
        <taxon>Tracheophyta</taxon>
        <taxon>Spermatophyta</taxon>
        <taxon>Magnoliopsida</taxon>
        <taxon>Liliopsida</taxon>
        <taxon>Poales</taxon>
        <taxon>Poaceae</taxon>
        <taxon>BOP clade</taxon>
        <taxon>Oryzoideae</taxon>
        <taxon>Oryzeae</taxon>
        <taxon>Oryzinae</taxon>
        <taxon>Oryza</taxon>
        <taxon>Oryza sativa</taxon>
    </lineage>
</organism>
<dbReference type="EMBL" id="AP004998">
    <property type="protein sequence ID" value="BAD21951.1"/>
    <property type="molecule type" value="Genomic_DNA"/>
</dbReference>
<accession>Q6K6U5</accession>
<reference evidence="1" key="1">
    <citation type="submission" date="2001-10" db="EMBL/GenBank/DDBJ databases">
        <title>Oryza sativa nipponbare(GA3) genomic DNA, chromosome 2, BAC clone:OJ1122_H01.</title>
        <authorList>
            <person name="Sasaki T."/>
            <person name="Matsumoto T."/>
            <person name="Yamamoto K."/>
        </authorList>
    </citation>
    <scope>NUCLEOTIDE SEQUENCE</scope>
</reference>
<gene>
    <name evidence="1" type="ORF">OJ1122_H01.22</name>
    <name evidence="2" type="ORF">P0036H07.3</name>
</gene>
<dbReference type="AlphaFoldDB" id="Q6K6U5"/>
<evidence type="ECO:0000313" key="3">
    <source>
        <dbReference type="Proteomes" id="UP000000763"/>
    </source>
</evidence>
<sequence>MALHALFEEKPTGLLLLLSEFCGRAELIVIQMRSSLQQQIHHRLSSSPPLPLATTNGADACGSAAGSPAFSRRGVTQLGSSLSR</sequence>
<dbReference type="EMBL" id="AP004302">
    <property type="protein sequence ID" value="BAD21789.1"/>
    <property type="molecule type" value="Genomic_DNA"/>
</dbReference>